<dbReference type="Pfam" id="PF00514">
    <property type="entry name" value="Arm"/>
    <property type="match status" value="5"/>
</dbReference>
<comment type="similarity">
    <text evidence="1 5">Belongs to the importin alpha family.</text>
</comment>
<evidence type="ECO:0000256" key="3">
    <source>
        <dbReference type="ARBA" id="ARBA00022737"/>
    </source>
</evidence>
<evidence type="ECO:0000256" key="6">
    <source>
        <dbReference type="PROSITE-ProRule" id="PRU00259"/>
    </source>
</evidence>
<feature type="region of interest" description="Disordered" evidence="7">
    <location>
        <begin position="479"/>
        <end position="544"/>
    </location>
</feature>
<dbReference type="InterPro" id="IPR011989">
    <property type="entry name" value="ARM-like"/>
</dbReference>
<feature type="repeat" description="ARM" evidence="6">
    <location>
        <begin position="76"/>
        <end position="119"/>
    </location>
</feature>
<proteinExistence type="inferred from homology"/>
<keyword evidence="3" id="KW-0677">Repeat</keyword>
<evidence type="ECO:0000256" key="2">
    <source>
        <dbReference type="ARBA" id="ARBA00022448"/>
    </source>
</evidence>
<reference evidence="8" key="1">
    <citation type="submission" date="2020-12" db="EMBL/GenBank/DDBJ databases">
        <authorList>
            <person name="Iha C."/>
        </authorList>
    </citation>
    <scope>NUCLEOTIDE SEQUENCE</scope>
</reference>
<evidence type="ECO:0000256" key="7">
    <source>
        <dbReference type="SAM" id="MobiDB-lite"/>
    </source>
</evidence>
<dbReference type="SUPFAM" id="SSF48371">
    <property type="entry name" value="ARM repeat"/>
    <property type="match status" value="1"/>
</dbReference>
<dbReference type="AlphaFoldDB" id="A0A8S1IVX9"/>
<evidence type="ECO:0000313" key="9">
    <source>
        <dbReference type="Proteomes" id="UP000708148"/>
    </source>
</evidence>
<evidence type="ECO:0000256" key="4">
    <source>
        <dbReference type="ARBA" id="ARBA00022927"/>
    </source>
</evidence>
<dbReference type="Gene3D" id="1.25.10.10">
    <property type="entry name" value="Leucine-rich Repeat Variant"/>
    <property type="match status" value="1"/>
</dbReference>
<gene>
    <name evidence="8" type="ORF">OSTQU699_LOCUS4448</name>
</gene>
<dbReference type="InterPro" id="IPR000225">
    <property type="entry name" value="Armadillo"/>
</dbReference>
<accession>A0A8S1IVX9</accession>
<evidence type="ECO:0000256" key="5">
    <source>
        <dbReference type="PIRNR" id="PIRNR005673"/>
    </source>
</evidence>
<dbReference type="GO" id="GO:0006606">
    <property type="term" value="P:protein import into nucleus"/>
    <property type="evidence" value="ECO:0007669"/>
    <property type="project" value="InterPro"/>
</dbReference>
<comment type="caution">
    <text evidence="8">The sequence shown here is derived from an EMBL/GenBank/DDBJ whole genome shotgun (WGS) entry which is preliminary data.</text>
</comment>
<dbReference type="PROSITE" id="PS50176">
    <property type="entry name" value="ARM_REPEAT"/>
    <property type="match status" value="2"/>
</dbReference>
<keyword evidence="2 5" id="KW-0813">Transport</keyword>
<dbReference type="SMART" id="SM00185">
    <property type="entry name" value="ARM"/>
    <property type="match status" value="8"/>
</dbReference>
<feature type="compositionally biased region" description="Gly residues" evidence="7">
    <location>
        <begin position="529"/>
        <end position="538"/>
    </location>
</feature>
<dbReference type="PIRSF" id="PIRSF005673">
    <property type="entry name" value="Importin_alpha"/>
    <property type="match status" value="1"/>
</dbReference>
<feature type="repeat" description="ARM" evidence="6">
    <location>
        <begin position="119"/>
        <end position="158"/>
    </location>
</feature>
<name>A0A8S1IVX9_9CHLO</name>
<keyword evidence="9" id="KW-1185">Reference proteome</keyword>
<protein>
    <recommendedName>
        <fullName evidence="5">Importin subunit alpha</fullName>
    </recommendedName>
</protein>
<dbReference type="InterPro" id="IPR024931">
    <property type="entry name" value="Importin_alpha"/>
</dbReference>
<organism evidence="8 9">
    <name type="scientific">Ostreobium quekettii</name>
    <dbReference type="NCBI Taxonomy" id="121088"/>
    <lineage>
        <taxon>Eukaryota</taxon>
        <taxon>Viridiplantae</taxon>
        <taxon>Chlorophyta</taxon>
        <taxon>core chlorophytes</taxon>
        <taxon>Ulvophyceae</taxon>
        <taxon>TCBD clade</taxon>
        <taxon>Bryopsidales</taxon>
        <taxon>Ostreobineae</taxon>
        <taxon>Ostreobiaceae</taxon>
        <taxon>Ostreobium</taxon>
    </lineage>
</organism>
<dbReference type="OrthoDB" id="29145at2759"/>
<dbReference type="InterPro" id="IPR016024">
    <property type="entry name" value="ARM-type_fold"/>
</dbReference>
<dbReference type="GO" id="GO:0005737">
    <property type="term" value="C:cytoplasm"/>
    <property type="evidence" value="ECO:0007669"/>
    <property type="project" value="InterPro"/>
</dbReference>
<dbReference type="PANTHER" id="PTHR23316">
    <property type="entry name" value="IMPORTIN ALPHA"/>
    <property type="match status" value="1"/>
</dbReference>
<keyword evidence="4 5" id="KW-0653">Protein transport</keyword>
<evidence type="ECO:0000256" key="1">
    <source>
        <dbReference type="ARBA" id="ARBA00010394"/>
    </source>
</evidence>
<dbReference type="Proteomes" id="UP000708148">
    <property type="component" value="Unassembled WGS sequence"/>
</dbReference>
<dbReference type="GO" id="GO:0061608">
    <property type="term" value="F:nuclear import signal receptor activity"/>
    <property type="evidence" value="ECO:0007669"/>
    <property type="project" value="InterPro"/>
</dbReference>
<feature type="compositionally biased region" description="Acidic residues" evidence="7">
    <location>
        <begin position="479"/>
        <end position="507"/>
    </location>
</feature>
<dbReference type="EMBL" id="CAJHUC010000951">
    <property type="protein sequence ID" value="CAD7699089.1"/>
    <property type="molecule type" value="Genomic_DNA"/>
</dbReference>
<sequence length="544" mass="58703">MPQHEGECDLVDDAVEGPDALAAQMEDLELDKENLATHLDGLRSSSTVKQHEALIAFRQLLSMDGTPPIDEVIQLGVVSSFVELLKEGSEPKLQLDAAWAITNICSGTEVQTKAVVESGAIPLLIDLLESPSEDVVEQALWGLGNIAGDTEESRSILQKHKFLRSLLHLLKDRKLPLPCLRTAVWVLSNMARGEDSISIELVESSVPALKTLLLAEDEEVLRDACFACSYLSDGPNERVQAFIDNGVIEIITVLLGHINPSVVYPALRTIGNVVSGTDAQTQAVLDAGFVPLAVRILRKCLERRVLQEACWAISNVTAGNPRHIQVVMDEKAVPLLIELMRVGGPGVRREAAWAVGNALAGGTVEQVREIATQQCIRHLCDLLSFADTEVVGLALDALRNALAVTSRVSAVDGDRGRLEGDDCEGDNDDYFWLYARWIDRAGGLTKLARLWNHASGAVAEKAACLLGLLVDLPPQDLPDLDLLDDEDEDVEGTSDVDTEEWVEEEEELPGRGIGRQGRRNRALSEAKGGACGHGGEAVGAGNAV</sequence>
<evidence type="ECO:0000313" key="8">
    <source>
        <dbReference type="EMBL" id="CAD7699089.1"/>
    </source>
</evidence>